<dbReference type="InterPro" id="IPR003591">
    <property type="entry name" value="Leu-rich_rpt_typical-subtyp"/>
</dbReference>
<evidence type="ECO:0000256" key="11">
    <source>
        <dbReference type="ARBA" id="ARBA00023170"/>
    </source>
</evidence>
<dbReference type="SMART" id="SM00365">
    <property type="entry name" value="LRR_SD22"/>
    <property type="match status" value="4"/>
</dbReference>
<organism evidence="16">
    <name type="scientific">Araucaria cunninghamii</name>
    <name type="common">Hoop pine</name>
    <name type="synonym">Moreton Bay pine</name>
    <dbReference type="NCBI Taxonomy" id="56994"/>
    <lineage>
        <taxon>Eukaryota</taxon>
        <taxon>Viridiplantae</taxon>
        <taxon>Streptophyta</taxon>
        <taxon>Embryophyta</taxon>
        <taxon>Tracheophyta</taxon>
        <taxon>Spermatophyta</taxon>
        <taxon>Pinopsida</taxon>
        <taxon>Pinidae</taxon>
        <taxon>Conifers II</taxon>
        <taxon>Araucariales</taxon>
        <taxon>Araucariaceae</taxon>
        <taxon>Araucaria</taxon>
    </lineage>
</organism>
<comment type="subcellular location">
    <subcellularLocation>
        <location evidence="1">Membrane</location>
        <topology evidence="1">Single-pass type I membrane protein</topology>
    </subcellularLocation>
</comment>
<dbReference type="InterPro" id="IPR051716">
    <property type="entry name" value="Plant_RL_S/T_kinase"/>
</dbReference>
<reference evidence="16" key="1">
    <citation type="submission" date="2015-03" db="EMBL/GenBank/DDBJ databases">
        <title>A transcriptome of Araucaria cunninghamii, an australian fine timber species.</title>
        <authorList>
            <person name="Jing Yi C.J.Y."/>
            <person name="Yin San L.Y.S."/>
            <person name="Abdul Karim S.S."/>
            <person name="Wan Azmi N.N."/>
            <person name="Hercus R.R."/>
            <person name="Croft L.L."/>
        </authorList>
    </citation>
    <scope>NUCLEOTIDE SEQUENCE</scope>
    <source>
        <strain evidence="16">MI0301</strain>
        <tissue evidence="16">Leaf</tissue>
    </source>
</reference>
<dbReference type="GO" id="GO:0005524">
    <property type="term" value="F:ATP binding"/>
    <property type="evidence" value="ECO:0007669"/>
    <property type="project" value="UniProtKB-KW"/>
</dbReference>
<keyword evidence="9 13" id="KW-1133">Transmembrane helix</keyword>
<feature type="domain" description="Protein kinase" evidence="15">
    <location>
        <begin position="658"/>
        <end position="932"/>
    </location>
</feature>
<dbReference type="Pfam" id="PF07714">
    <property type="entry name" value="PK_Tyr_Ser-Thr"/>
    <property type="match status" value="1"/>
</dbReference>
<dbReference type="InterPro" id="IPR011009">
    <property type="entry name" value="Kinase-like_dom_sf"/>
</dbReference>
<dbReference type="Pfam" id="PF13855">
    <property type="entry name" value="LRR_8"/>
    <property type="match status" value="2"/>
</dbReference>
<evidence type="ECO:0000256" key="5">
    <source>
        <dbReference type="ARBA" id="ARBA00022729"/>
    </source>
</evidence>
<dbReference type="PROSITE" id="PS50011">
    <property type="entry name" value="PROTEIN_KINASE_DOM"/>
    <property type="match status" value="1"/>
</dbReference>
<dbReference type="Gene3D" id="1.10.510.10">
    <property type="entry name" value="Transferase(Phosphotransferase) domain 1"/>
    <property type="match status" value="1"/>
</dbReference>
<keyword evidence="3" id="KW-0808">Transferase</keyword>
<evidence type="ECO:0000256" key="12">
    <source>
        <dbReference type="ARBA" id="ARBA00023180"/>
    </source>
</evidence>
<evidence type="ECO:0000313" key="16">
    <source>
        <dbReference type="EMBL" id="JAG94070.1"/>
    </source>
</evidence>
<dbReference type="PROSITE" id="PS51450">
    <property type="entry name" value="LRR"/>
    <property type="match status" value="1"/>
</dbReference>
<evidence type="ECO:0000259" key="15">
    <source>
        <dbReference type="PROSITE" id="PS50011"/>
    </source>
</evidence>
<dbReference type="EMBL" id="GCKF01044673">
    <property type="protein sequence ID" value="JAG94070.1"/>
    <property type="molecule type" value="Transcribed_RNA"/>
</dbReference>
<dbReference type="CDD" id="cd14066">
    <property type="entry name" value="STKc_IRAK"/>
    <property type="match status" value="1"/>
</dbReference>
<feature type="signal peptide" evidence="14">
    <location>
        <begin position="1"/>
        <end position="26"/>
    </location>
</feature>
<proteinExistence type="predicted"/>
<evidence type="ECO:0000256" key="3">
    <source>
        <dbReference type="ARBA" id="ARBA00022679"/>
    </source>
</evidence>
<dbReference type="FunFam" id="1.10.510.10:FF:000388">
    <property type="entry name" value="Leucine-rich repeat receptor-like tyrosine-protein kinase PXC3"/>
    <property type="match status" value="1"/>
</dbReference>
<name>A0A0D6QWL0_ARACU</name>
<dbReference type="PANTHER" id="PTHR48053:SF105">
    <property type="entry name" value="RECEPTOR-LIKE PROTEIN KINASE"/>
    <property type="match status" value="1"/>
</dbReference>
<dbReference type="InterPro" id="IPR001611">
    <property type="entry name" value="Leu-rich_rpt"/>
</dbReference>
<keyword evidence="6" id="KW-0677">Repeat</keyword>
<dbReference type="PANTHER" id="PTHR48053">
    <property type="entry name" value="LEUCINE RICH REPEAT FAMILY PROTEIN, EXPRESSED"/>
    <property type="match status" value="1"/>
</dbReference>
<accession>A0A0D6QWL0</accession>
<dbReference type="Pfam" id="PF00560">
    <property type="entry name" value="LRR_1"/>
    <property type="match status" value="7"/>
</dbReference>
<keyword evidence="5 14" id="KW-0732">Signal</keyword>
<dbReference type="FunFam" id="3.30.200.20:FF:000454">
    <property type="entry name" value="Leucine-rich repeat receptor-like tyrosine-protein kinase PXC3"/>
    <property type="match status" value="1"/>
</dbReference>
<evidence type="ECO:0000256" key="8">
    <source>
        <dbReference type="ARBA" id="ARBA00022840"/>
    </source>
</evidence>
<dbReference type="AlphaFoldDB" id="A0A0D6QWL0"/>
<dbReference type="SUPFAM" id="SSF56112">
    <property type="entry name" value="Protein kinase-like (PK-like)"/>
    <property type="match status" value="1"/>
</dbReference>
<protein>
    <recommendedName>
        <fullName evidence="15">Protein kinase domain-containing protein</fullName>
    </recommendedName>
</protein>
<dbReference type="FunFam" id="3.80.10.10:FF:000095">
    <property type="entry name" value="LRR receptor-like serine/threonine-protein kinase GSO1"/>
    <property type="match status" value="2"/>
</dbReference>
<dbReference type="Pfam" id="PF08263">
    <property type="entry name" value="LRRNT_2"/>
    <property type="match status" value="1"/>
</dbReference>
<dbReference type="InterPro" id="IPR032675">
    <property type="entry name" value="LRR_dom_sf"/>
</dbReference>
<feature type="chain" id="PRO_5002311542" description="Protein kinase domain-containing protein" evidence="14">
    <location>
        <begin position="27"/>
        <end position="936"/>
    </location>
</feature>
<evidence type="ECO:0000256" key="9">
    <source>
        <dbReference type="ARBA" id="ARBA00022989"/>
    </source>
</evidence>
<dbReference type="SUPFAM" id="SSF52047">
    <property type="entry name" value="RNI-like"/>
    <property type="match status" value="1"/>
</dbReference>
<dbReference type="GO" id="GO:0004672">
    <property type="term" value="F:protein kinase activity"/>
    <property type="evidence" value="ECO:0007669"/>
    <property type="project" value="InterPro"/>
</dbReference>
<evidence type="ECO:0000256" key="10">
    <source>
        <dbReference type="ARBA" id="ARBA00023136"/>
    </source>
</evidence>
<dbReference type="PRINTS" id="PR00019">
    <property type="entry name" value="LEURICHRPT"/>
</dbReference>
<keyword evidence="2" id="KW-0433">Leucine-rich repeat</keyword>
<evidence type="ECO:0000256" key="7">
    <source>
        <dbReference type="ARBA" id="ARBA00022741"/>
    </source>
</evidence>
<dbReference type="InterPro" id="IPR001245">
    <property type="entry name" value="Ser-Thr/Tyr_kinase_cat_dom"/>
</dbReference>
<keyword evidence="12" id="KW-0325">Glycoprotein</keyword>
<dbReference type="GO" id="GO:0016020">
    <property type="term" value="C:membrane"/>
    <property type="evidence" value="ECO:0007669"/>
    <property type="project" value="UniProtKB-SubCell"/>
</dbReference>
<evidence type="ECO:0000256" key="4">
    <source>
        <dbReference type="ARBA" id="ARBA00022692"/>
    </source>
</evidence>
<keyword evidence="8" id="KW-0067">ATP-binding</keyword>
<keyword evidence="4 13" id="KW-0812">Transmembrane</keyword>
<evidence type="ECO:0000256" key="1">
    <source>
        <dbReference type="ARBA" id="ARBA00004479"/>
    </source>
</evidence>
<keyword evidence="10 13" id="KW-0472">Membrane</keyword>
<feature type="transmembrane region" description="Helical" evidence="13">
    <location>
        <begin position="589"/>
        <end position="612"/>
    </location>
</feature>
<sequence length="936" mass="101742">MRYFCIFCSCILGLLLLLQCVTVTLSLNATQIGIMKKLPVFVPSWKNGTDPCRWHGVSCKENDFVELELSSLGLKGNIWPIVCQLPVLLKLNVSNNSLSTPSSEDIKLCTSLVALNVSLNGMSGTLPSLKSLQKLQSLDMSNNNLLGGGIGDALQNLADLRELILTHNKLNGSIPHVVGAQRLEKLDVSYNSLVGEFPQGLTRCTNLTYLDLSFNKLSGTIPENMSSLANLETLILSSNSFSGSIPKTLGALSKLIRFAANKNNLSGTIPGELLSIKGLQFLDLSYNHLAGPIPAKVLSLANLLTLDLTSNALTGEIPQNFSASLFRLRIGNNNLRGAIPSTIGKAFNLTYLEMNGNFLEGPIPEQLAECRKLQLVDFGKNQLRGSLTSVLPKLLKLQYLKLQNNHFNGSILDGLSNIRNLTYVDLSGNFISGSIPSNLFELKLQNLRLQNNKLTGIIPRNIGECTSLLELQLGSNNLTGKIPTGISNLYMLQIALNLSHNFLEGSIPATLSSLLILEILDLSNNRLTGKIPQSLTGMNSLTVLDLSNNNLTGMIPNFRNTTKVSTTGNPALFPENSGSSNGKKKKVSAGLLVGVAIAGAVFALGAVALSMLACRYFQHHENETPKVQKNHSIEGHFISPNSLHNISINFEKGVEATTDPANIVLKNKFSTYYKAVMPSGTSYSVKKLSWTDKLFKSGSYRRLEAELETQGKLNHPNIMSPLAYVIDTECAYLFYEYVHKGSLAEFLHTSGVCVLDWPSRCSIAIGIAQGLAFLHGCQQQILHLDLTTKNILLKSLSEAQIGDVELCRVVDPSKSTGSLSALAGSVGYIPPEYAYTMRVTAAGNVFSFGVILLELLTGKPPITSGMDIAKWVQSTLSGEEAWEQILDMRIRNFSLQIQNEMLSMLKIALSCINSSPDTRPKMKTVVGLLQTVRPIS</sequence>
<keyword evidence="7" id="KW-0547">Nucleotide-binding</keyword>
<dbReference type="SMART" id="SM00369">
    <property type="entry name" value="LRR_TYP"/>
    <property type="match status" value="9"/>
</dbReference>
<dbReference type="SUPFAM" id="SSF52058">
    <property type="entry name" value="L domain-like"/>
    <property type="match status" value="1"/>
</dbReference>
<evidence type="ECO:0000256" key="6">
    <source>
        <dbReference type="ARBA" id="ARBA00022737"/>
    </source>
</evidence>
<keyword evidence="11" id="KW-0675">Receptor</keyword>
<evidence type="ECO:0000256" key="13">
    <source>
        <dbReference type="SAM" id="Phobius"/>
    </source>
</evidence>
<dbReference type="InterPro" id="IPR000719">
    <property type="entry name" value="Prot_kinase_dom"/>
</dbReference>
<evidence type="ECO:0000256" key="14">
    <source>
        <dbReference type="SAM" id="SignalP"/>
    </source>
</evidence>
<dbReference type="InterPro" id="IPR008266">
    <property type="entry name" value="Tyr_kinase_AS"/>
</dbReference>
<dbReference type="Gene3D" id="3.80.10.10">
    <property type="entry name" value="Ribonuclease Inhibitor"/>
    <property type="match status" value="5"/>
</dbReference>
<dbReference type="InterPro" id="IPR013210">
    <property type="entry name" value="LRR_N_plant-typ"/>
</dbReference>
<dbReference type="Gene3D" id="3.30.200.20">
    <property type="entry name" value="Phosphorylase Kinase, domain 1"/>
    <property type="match status" value="1"/>
</dbReference>
<evidence type="ECO:0000256" key="2">
    <source>
        <dbReference type="ARBA" id="ARBA00022614"/>
    </source>
</evidence>
<dbReference type="PROSITE" id="PS00109">
    <property type="entry name" value="PROTEIN_KINASE_TYR"/>
    <property type="match status" value="1"/>
</dbReference>